<dbReference type="AlphaFoldDB" id="A0AAD2ABY1"/>
<organism evidence="3 4">
    <name type="scientific">Fraxinus pennsylvanica</name>
    <dbReference type="NCBI Taxonomy" id="56036"/>
    <lineage>
        <taxon>Eukaryota</taxon>
        <taxon>Viridiplantae</taxon>
        <taxon>Streptophyta</taxon>
        <taxon>Embryophyta</taxon>
        <taxon>Tracheophyta</taxon>
        <taxon>Spermatophyta</taxon>
        <taxon>Magnoliopsida</taxon>
        <taxon>eudicotyledons</taxon>
        <taxon>Gunneridae</taxon>
        <taxon>Pentapetalae</taxon>
        <taxon>asterids</taxon>
        <taxon>lamiids</taxon>
        <taxon>Lamiales</taxon>
        <taxon>Oleaceae</taxon>
        <taxon>Oleeae</taxon>
        <taxon>Fraxinus</taxon>
    </lineage>
</organism>
<dbReference type="SUPFAM" id="SSF54495">
    <property type="entry name" value="UBC-like"/>
    <property type="match status" value="1"/>
</dbReference>
<proteinExistence type="predicted"/>
<evidence type="ECO:0000256" key="1">
    <source>
        <dbReference type="ARBA" id="ARBA00022741"/>
    </source>
</evidence>
<dbReference type="GO" id="GO:0140662">
    <property type="term" value="F:ATP-dependent protein folding chaperone"/>
    <property type="evidence" value="ECO:0007669"/>
    <property type="project" value="InterPro"/>
</dbReference>
<gene>
    <name evidence="3" type="ORF">FPE_LOCUS29642</name>
</gene>
<sequence length="446" mass="49261">MFPISAMKQGIGASGKSVNFLLADSLDDLSAKISKLPGPIKHAKRLIGRRFSDASVQSDIKLWPFKVISGPGDKPMIVVNYKGEEMQFAAEEISSMVLIKMKEIAEAFLGSTVKSAVAGDPLYVVLCCWLAVVGAGLLTSSVFRYPVRDRALVFMFIYISMYLEDREVEDLIVSVNLLDSFHPSLLRLTGFGLLIILDGVSFTGETLAGVRSSCLSCGNKSVLSSIGKYINSLLIKYPPACRSGFCLLDLLELSLLCDPNPNSPADSEAARMFSENKREYNRKKKIVNYLGKTFSRSYILGLPFGDCKFLLCDMQRCLHFGFASHPTARHPPNNIYAPLGYLFESIESWNSPNSNGISIELRRHFLPDHILAVFTIPTVWNILGRETQSVRGTKHEEHVNISLTSIVTNAQTKFKHLVILLPKVFGSSRLNPEVSRAVSNSKKAGV</sequence>
<dbReference type="InterPro" id="IPR043129">
    <property type="entry name" value="ATPase_NBD"/>
</dbReference>
<dbReference type="EMBL" id="OU503053">
    <property type="protein sequence ID" value="CAI9782212.1"/>
    <property type="molecule type" value="Genomic_DNA"/>
</dbReference>
<dbReference type="InterPro" id="IPR013126">
    <property type="entry name" value="Hsp_70_fam"/>
</dbReference>
<keyword evidence="1" id="KW-0547">Nucleotide-binding</keyword>
<keyword evidence="4" id="KW-1185">Reference proteome</keyword>
<evidence type="ECO:0000313" key="4">
    <source>
        <dbReference type="Proteomes" id="UP000834106"/>
    </source>
</evidence>
<protein>
    <submittedName>
        <fullName evidence="3">Uncharacterized protein</fullName>
    </submittedName>
</protein>
<dbReference type="InterPro" id="IPR016135">
    <property type="entry name" value="UBQ-conjugating_enzyme/RWD"/>
</dbReference>
<evidence type="ECO:0000256" key="2">
    <source>
        <dbReference type="ARBA" id="ARBA00022840"/>
    </source>
</evidence>
<dbReference type="Gene3D" id="3.30.30.30">
    <property type="match status" value="1"/>
</dbReference>
<evidence type="ECO:0000313" key="3">
    <source>
        <dbReference type="EMBL" id="CAI9782212.1"/>
    </source>
</evidence>
<dbReference type="FunFam" id="3.30.30.30:FF:000019">
    <property type="entry name" value="Heat shock 70 kDa protein"/>
    <property type="match status" value="1"/>
</dbReference>
<reference evidence="3" key="1">
    <citation type="submission" date="2023-05" db="EMBL/GenBank/DDBJ databases">
        <authorList>
            <person name="Huff M."/>
        </authorList>
    </citation>
    <scope>NUCLEOTIDE SEQUENCE</scope>
</reference>
<dbReference type="PANTHER" id="PTHR19375">
    <property type="entry name" value="HEAT SHOCK PROTEIN 70KDA"/>
    <property type="match status" value="1"/>
</dbReference>
<dbReference type="GO" id="GO:0005524">
    <property type="term" value="F:ATP binding"/>
    <property type="evidence" value="ECO:0007669"/>
    <property type="project" value="UniProtKB-KW"/>
</dbReference>
<name>A0AAD2ABY1_9LAMI</name>
<dbReference type="Proteomes" id="UP000834106">
    <property type="component" value="Chromosome 18"/>
</dbReference>
<dbReference type="SUPFAM" id="SSF53067">
    <property type="entry name" value="Actin-like ATPase domain"/>
    <property type="match status" value="1"/>
</dbReference>
<dbReference type="Gene3D" id="3.10.110.10">
    <property type="entry name" value="Ubiquitin Conjugating Enzyme"/>
    <property type="match status" value="1"/>
</dbReference>
<dbReference type="Pfam" id="PF00012">
    <property type="entry name" value="HSP70"/>
    <property type="match status" value="1"/>
</dbReference>
<keyword evidence="2" id="KW-0067">ATP-binding</keyword>
<accession>A0AAD2ABY1</accession>